<accession>A0A1A8NE67</accession>
<feature type="non-terminal residue" evidence="1">
    <location>
        <position position="72"/>
    </location>
</feature>
<reference evidence="1" key="2">
    <citation type="submission" date="2016-06" db="EMBL/GenBank/DDBJ databases">
        <title>The genome of a short-lived fish provides insights into sex chromosome evolution and the genetic control of aging.</title>
        <authorList>
            <person name="Reichwald K."/>
            <person name="Felder M."/>
            <person name="Petzold A."/>
            <person name="Koch P."/>
            <person name="Groth M."/>
            <person name="Platzer M."/>
        </authorList>
    </citation>
    <scope>NUCLEOTIDE SEQUENCE</scope>
    <source>
        <tissue evidence="1">Brain</tissue>
    </source>
</reference>
<evidence type="ECO:0000313" key="1">
    <source>
        <dbReference type="EMBL" id="SBR67186.1"/>
    </source>
</evidence>
<dbReference type="AlphaFoldDB" id="A0A1A8NE67"/>
<dbReference type="EMBL" id="HAEH01001586">
    <property type="protein sequence ID" value="SBR67186.1"/>
    <property type="molecule type" value="Transcribed_RNA"/>
</dbReference>
<organism evidence="1">
    <name type="scientific">Nothobranchius rachovii</name>
    <name type="common">bluefin notho</name>
    <dbReference type="NCBI Taxonomy" id="451742"/>
    <lineage>
        <taxon>Eukaryota</taxon>
        <taxon>Metazoa</taxon>
        <taxon>Chordata</taxon>
        <taxon>Craniata</taxon>
        <taxon>Vertebrata</taxon>
        <taxon>Euteleostomi</taxon>
        <taxon>Actinopterygii</taxon>
        <taxon>Neopterygii</taxon>
        <taxon>Teleostei</taxon>
        <taxon>Neoteleostei</taxon>
        <taxon>Acanthomorphata</taxon>
        <taxon>Ovalentaria</taxon>
        <taxon>Atherinomorphae</taxon>
        <taxon>Cyprinodontiformes</taxon>
        <taxon>Nothobranchiidae</taxon>
        <taxon>Nothobranchius</taxon>
    </lineage>
</organism>
<reference evidence="1" key="1">
    <citation type="submission" date="2016-05" db="EMBL/GenBank/DDBJ databases">
        <authorList>
            <person name="Lavstsen T."/>
            <person name="Jespersen J.S."/>
        </authorList>
    </citation>
    <scope>NUCLEOTIDE SEQUENCE</scope>
    <source>
        <tissue evidence="1">Brain</tissue>
    </source>
</reference>
<name>A0A1A8NE67_9TELE</name>
<gene>
    <name evidence="1" type="primary">Nfu_g_1_010248</name>
</gene>
<protein>
    <submittedName>
        <fullName evidence="1">Uncharacterized protein</fullName>
    </submittedName>
</protein>
<proteinExistence type="predicted"/>
<sequence length="72" mass="8231">MIVHKLHACCSDMHGVLSEHQSPVLLKVHQLVLRFGVNQVLLKLVRNRSALVIITVQVWVRHNAVTKMNRSQ</sequence>